<protein>
    <recommendedName>
        <fullName evidence="4">Pyridoxamine 5'-phosphate oxidase family protein</fullName>
    </recommendedName>
</protein>
<feature type="compositionally biased region" description="Low complexity" evidence="1">
    <location>
        <begin position="161"/>
        <end position="191"/>
    </location>
</feature>
<name>A0A7H8NCS7_9ACTN</name>
<evidence type="ECO:0000256" key="1">
    <source>
        <dbReference type="SAM" id="MobiDB-lite"/>
    </source>
</evidence>
<evidence type="ECO:0000313" key="3">
    <source>
        <dbReference type="Proteomes" id="UP000509303"/>
    </source>
</evidence>
<evidence type="ECO:0008006" key="4">
    <source>
        <dbReference type="Google" id="ProtNLM"/>
    </source>
</evidence>
<dbReference type="EMBL" id="CP054929">
    <property type="protein sequence ID" value="QKW52224.1"/>
    <property type="molecule type" value="Genomic_DNA"/>
</dbReference>
<organism evidence="2 3">
    <name type="scientific">Streptomyces buecherae</name>
    <dbReference type="NCBI Taxonomy" id="2763006"/>
    <lineage>
        <taxon>Bacteria</taxon>
        <taxon>Bacillati</taxon>
        <taxon>Actinomycetota</taxon>
        <taxon>Actinomycetes</taxon>
        <taxon>Kitasatosporales</taxon>
        <taxon>Streptomycetaceae</taxon>
        <taxon>Streptomyces</taxon>
    </lineage>
</organism>
<keyword evidence="3" id="KW-1185">Reference proteome</keyword>
<feature type="region of interest" description="Disordered" evidence="1">
    <location>
        <begin position="161"/>
        <end position="206"/>
    </location>
</feature>
<reference evidence="2 3" key="1">
    <citation type="submission" date="2020-06" db="EMBL/GenBank/DDBJ databases">
        <title>Genome mining for natural products.</title>
        <authorList>
            <person name="Zhang B."/>
            <person name="Shi J."/>
            <person name="Ge H."/>
        </authorList>
    </citation>
    <scope>NUCLEOTIDE SEQUENCE [LARGE SCALE GENOMIC DNA]</scope>
    <source>
        <strain evidence="2 3">NA00687</strain>
    </source>
</reference>
<sequence>MTHSVEQALTDRALIEEATKKSGLIWVLGDAGATRSAPRALWHVWHEGAATLVGSRGPEAGSADAGDGAPSRGMGLMEQPLDGLGLADGGTAAVTVRSKDKGGRLVGWTARVVELAPRSEAWEAAVAELKPKRLNAPDSARVVERWARECRVLRLEPAPAPLAALPDGSLAATPAPTPATTREPMPEALPRLLRRRARGNARENPR</sequence>
<accession>A0A7H8NCS7</accession>
<dbReference type="Proteomes" id="UP000509303">
    <property type="component" value="Chromosome"/>
</dbReference>
<proteinExistence type="predicted"/>
<dbReference type="RefSeq" id="WP_176163929.1">
    <property type="nucleotide sequence ID" value="NZ_CP054929.1"/>
</dbReference>
<gene>
    <name evidence="2" type="ORF">HUT08_24805</name>
</gene>
<dbReference type="AlphaFoldDB" id="A0A7H8NCS7"/>
<evidence type="ECO:0000313" key="2">
    <source>
        <dbReference type="EMBL" id="QKW52224.1"/>
    </source>
</evidence>